<keyword evidence="3" id="KW-0238">DNA-binding</keyword>
<organism evidence="7 8">
    <name type="scientific">Shinella pollutisoli</name>
    <dbReference type="NCBI Taxonomy" id="2250594"/>
    <lineage>
        <taxon>Bacteria</taxon>
        <taxon>Pseudomonadati</taxon>
        <taxon>Pseudomonadota</taxon>
        <taxon>Alphaproteobacteria</taxon>
        <taxon>Hyphomicrobiales</taxon>
        <taxon>Rhizobiaceae</taxon>
        <taxon>Shinella</taxon>
    </lineage>
</organism>
<keyword evidence="2" id="KW-0229">DNA integration</keyword>
<dbReference type="RefSeq" id="WP_257316683.1">
    <property type="nucleotide sequence ID" value="NZ_JANFDG010000021.1"/>
</dbReference>
<dbReference type="SUPFAM" id="SSF56349">
    <property type="entry name" value="DNA breaking-rejoining enzymes"/>
    <property type="match status" value="1"/>
</dbReference>
<keyword evidence="8" id="KW-1185">Reference proteome</keyword>
<feature type="region of interest" description="Disordered" evidence="5">
    <location>
        <begin position="362"/>
        <end position="402"/>
    </location>
</feature>
<dbReference type="InterPro" id="IPR010998">
    <property type="entry name" value="Integrase_recombinase_N"/>
</dbReference>
<protein>
    <submittedName>
        <fullName evidence="7">Tyrosine recombinase XerC</fullName>
    </submittedName>
</protein>
<proteinExistence type="inferred from homology"/>
<dbReference type="InterPro" id="IPR002104">
    <property type="entry name" value="Integrase_catalytic"/>
</dbReference>
<dbReference type="PANTHER" id="PTHR30629:SF2">
    <property type="entry name" value="PROPHAGE INTEGRASE INTS-RELATED"/>
    <property type="match status" value="1"/>
</dbReference>
<sequence>MAKTRLIMRSGNQRVPFKYCSRDIDRHGNERFYLRLPGMPKYRMTSAYLDEAGSITQAFTEEYHRVLAGDRGEKTVAISRLEPGSVRWLVETYYRSKAFQSQSPATQKDKKSVLNRYCVNVGELPFKKIRKSDIEASQMKRNGTPGAADKLVKYLKALFNWAISAELATFNPANGVTKIHKSPGFHTWSEAELARYRAAYPLGSTARLAMELMLNLGVRRSDLVKLGWRNLVGDRIEFMPEKGSGKYAQSLSLPVTDELRETLDAITHDRPTFLITEYGKAFSGNGFGNKMRQWCNDADLPECSSHGLRKASATILAEAGATEHQLMAIFGWSDSKMAQHYTKAAQSKRIIDAGFERRKTYVARKNVPLSSNRNSGETNRGKNDGKTTSEDRNGGPGGSVKGTQIQWAIRSVSQPISCYVPTSWLTSAPANLIQHESIQWPRNPNVTNSSLPASCPSALTVLRLPRCSVSGKPSSTNASRRARSLSLVSWAAGTFGTWKSSTRRSSGFHTGMGWPAASTRVSRGDPLTHGTTRMTHLPRAIPGTTRRTRKQADGRHSRVGYSAGRPR</sequence>
<accession>A0ABV7DMZ0</accession>
<name>A0ABV7DMZ0_9HYPH</name>
<evidence type="ECO:0000256" key="1">
    <source>
        <dbReference type="ARBA" id="ARBA00008857"/>
    </source>
</evidence>
<evidence type="ECO:0000256" key="3">
    <source>
        <dbReference type="ARBA" id="ARBA00023125"/>
    </source>
</evidence>
<keyword evidence="4" id="KW-0233">DNA recombination</keyword>
<dbReference type="Gene3D" id="1.10.150.130">
    <property type="match status" value="1"/>
</dbReference>
<comment type="caution">
    <text evidence="7">The sequence shown here is derived from an EMBL/GenBank/DDBJ whole genome shotgun (WGS) entry which is preliminary data.</text>
</comment>
<feature type="domain" description="Tyr recombinase" evidence="6">
    <location>
        <begin position="183"/>
        <end position="355"/>
    </location>
</feature>
<evidence type="ECO:0000313" key="7">
    <source>
        <dbReference type="EMBL" id="MFC3076366.1"/>
    </source>
</evidence>
<feature type="compositionally biased region" description="Basic and acidic residues" evidence="5">
    <location>
        <begin position="379"/>
        <end position="393"/>
    </location>
</feature>
<evidence type="ECO:0000313" key="8">
    <source>
        <dbReference type="Proteomes" id="UP001595377"/>
    </source>
</evidence>
<dbReference type="InterPro" id="IPR011010">
    <property type="entry name" value="DNA_brk_join_enz"/>
</dbReference>
<dbReference type="Proteomes" id="UP001595377">
    <property type="component" value="Unassembled WGS sequence"/>
</dbReference>
<feature type="compositionally biased region" description="Polar residues" evidence="5">
    <location>
        <begin position="368"/>
        <end position="378"/>
    </location>
</feature>
<evidence type="ECO:0000256" key="5">
    <source>
        <dbReference type="SAM" id="MobiDB-lite"/>
    </source>
</evidence>
<dbReference type="Gene3D" id="1.10.443.10">
    <property type="entry name" value="Intergrase catalytic core"/>
    <property type="match status" value="1"/>
</dbReference>
<reference evidence="8" key="1">
    <citation type="journal article" date="2019" name="Int. J. Syst. Evol. Microbiol.">
        <title>The Global Catalogue of Microorganisms (GCM) 10K type strain sequencing project: providing services to taxonomists for standard genome sequencing and annotation.</title>
        <authorList>
            <consortium name="The Broad Institute Genomics Platform"/>
            <consortium name="The Broad Institute Genome Sequencing Center for Infectious Disease"/>
            <person name="Wu L."/>
            <person name="Ma J."/>
        </authorList>
    </citation>
    <scope>NUCLEOTIDE SEQUENCE [LARGE SCALE GENOMIC DNA]</scope>
    <source>
        <strain evidence="8">KCTC 52677</strain>
    </source>
</reference>
<comment type="similarity">
    <text evidence="1">Belongs to the 'phage' integrase family.</text>
</comment>
<evidence type="ECO:0000256" key="4">
    <source>
        <dbReference type="ARBA" id="ARBA00023172"/>
    </source>
</evidence>
<gene>
    <name evidence="7" type="primary">xerC</name>
    <name evidence="7" type="ORF">ACFOHH_24855</name>
</gene>
<evidence type="ECO:0000259" key="6">
    <source>
        <dbReference type="PROSITE" id="PS51898"/>
    </source>
</evidence>
<feature type="region of interest" description="Disordered" evidence="5">
    <location>
        <begin position="509"/>
        <end position="567"/>
    </location>
</feature>
<dbReference type="PANTHER" id="PTHR30629">
    <property type="entry name" value="PROPHAGE INTEGRASE"/>
    <property type="match status" value="1"/>
</dbReference>
<dbReference type="InterPro" id="IPR013762">
    <property type="entry name" value="Integrase-like_cat_sf"/>
</dbReference>
<dbReference type="Pfam" id="PF00589">
    <property type="entry name" value="Phage_integrase"/>
    <property type="match status" value="1"/>
</dbReference>
<dbReference type="PROSITE" id="PS51898">
    <property type="entry name" value="TYR_RECOMBINASE"/>
    <property type="match status" value="1"/>
</dbReference>
<dbReference type="EMBL" id="JBHRSP010000053">
    <property type="protein sequence ID" value="MFC3076366.1"/>
    <property type="molecule type" value="Genomic_DNA"/>
</dbReference>
<dbReference type="InterPro" id="IPR050808">
    <property type="entry name" value="Phage_Integrase"/>
</dbReference>
<evidence type="ECO:0000256" key="2">
    <source>
        <dbReference type="ARBA" id="ARBA00022908"/>
    </source>
</evidence>